<evidence type="ECO:0000313" key="5">
    <source>
        <dbReference type="EMBL" id="JAV30882.1"/>
    </source>
</evidence>
<evidence type="ECO:0000256" key="1">
    <source>
        <dbReference type="ARBA" id="ARBA00004613"/>
    </source>
</evidence>
<comment type="similarity">
    <text evidence="2">Belongs to the PBP/GOBP family.</text>
</comment>
<dbReference type="InterPro" id="IPR006170">
    <property type="entry name" value="PBP/GOBP"/>
</dbReference>
<evidence type="ECO:0000256" key="2">
    <source>
        <dbReference type="ARBA" id="ARBA00008098"/>
    </source>
</evidence>
<dbReference type="SUPFAM" id="SSF47565">
    <property type="entry name" value="Insect pheromone/odorant-binding proteins"/>
    <property type="match status" value="1"/>
</dbReference>
<name>A0A1Q3FTU1_CULTA</name>
<dbReference type="AlphaFoldDB" id="A0A1Q3FTU1"/>
<proteinExistence type="inferred from homology"/>
<keyword evidence="4" id="KW-0732">Signal</keyword>
<dbReference type="PROSITE" id="PS51257">
    <property type="entry name" value="PROKAR_LIPOPROTEIN"/>
    <property type="match status" value="1"/>
</dbReference>
<protein>
    <submittedName>
        <fullName evidence="5">Putative conserved secreted protein</fullName>
    </submittedName>
</protein>
<comment type="subcellular location">
    <subcellularLocation>
        <location evidence="1">Secreted</location>
    </subcellularLocation>
</comment>
<evidence type="ECO:0000256" key="3">
    <source>
        <dbReference type="ARBA" id="ARBA00022525"/>
    </source>
</evidence>
<dbReference type="Gene3D" id="1.10.238.20">
    <property type="entry name" value="Pheromone/general odorant binding protein domain"/>
    <property type="match status" value="1"/>
</dbReference>
<dbReference type="EMBL" id="GFDL01004163">
    <property type="protein sequence ID" value="JAV30882.1"/>
    <property type="molecule type" value="Transcribed_RNA"/>
</dbReference>
<keyword evidence="3" id="KW-0964">Secreted</keyword>
<feature type="chain" id="PRO_5010330045" evidence="4">
    <location>
        <begin position="21"/>
        <end position="136"/>
    </location>
</feature>
<dbReference type="GO" id="GO:0005549">
    <property type="term" value="F:odorant binding"/>
    <property type="evidence" value="ECO:0007669"/>
    <property type="project" value="InterPro"/>
</dbReference>
<dbReference type="InterPro" id="IPR036728">
    <property type="entry name" value="PBP_GOBP_sf"/>
</dbReference>
<dbReference type="CDD" id="cd23992">
    <property type="entry name" value="PBP_GOBP"/>
    <property type="match status" value="1"/>
</dbReference>
<organism evidence="5">
    <name type="scientific">Culex tarsalis</name>
    <name type="common">Encephalitis mosquito</name>
    <dbReference type="NCBI Taxonomy" id="7177"/>
    <lineage>
        <taxon>Eukaryota</taxon>
        <taxon>Metazoa</taxon>
        <taxon>Ecdysozoa</taxon>
        <taxon>Arthropoda</taxon>
        <taxon>Hexapoda</taxon>
        <taxon>Insecta</taxon>
        <taxon>Pterygota</taxon>
        <taxon>Neoptera</taxon>
        <taxon>Endopterygota</taxon>
        <taxon>Diptera</taxon>
        <taxon>Nematocera</taxon>
        <taxon>Culicoidea</taxon>
        <taxon>Culicidae</taxon>
        <taxon>Culicinae</taxon>
        <taxon>Culicini</taxon>
        <taxon>Culex</taxon>
        <taxon>Culex</taxon>
    </lineage>
</organism>
<dbReference type="Pfam" id="PF01395">
    <property type="entry name" value="PBP_GOBP"/>
    <property type="match status" value="1"/>
</dbReference>
<sequence length="136" mass="15396">MSRVQVTIGLLLAVLVSCQARHTNEQIMQIQPHYDICVERNAIKDAPKVADAGLAEFVTRTDDASKKVIQCVLLRLNLIDCQGTVKRKRFESFYEDGHAVDKLPGVINGCNQKKGSALERTFNFYKCFFEQKTFVI</sequence>
<accession>A0A1Q3FTU1</accession>
<dbReference type="GO" id="GO:0005576">
    <property type="term" value="C:extracellular region"/>
    <property type="evidence" value="ECO:0007669"/>
    <property type="project" value="UniProtKB-SubCell"/>
</dbReference>
<feature type="signal peptide" evidence="4">
    <location>
        <begin position="1"/>
        <end position="20"/>
    </location>
</feature>
<evidence type="ECO:0000256" key="4">
    <source>
        <dbReference type="SAM" id="SignalP"/>
    </source>
</evidence>
<reference evidence="5" key="1">
    <citation type="submission" date="2017-01" db="EMBL/GenBank/DDBJ databases">
        <title>A deep insight into the sialotranscriptome of adult male and female Cluex tarsalis mosquitoes.</title>
        <authorList>
            <person name="Ribeiro J.M."/>
            <person name="Moreira F."/>
            <person name="Bernard K.A."/>
            <person name="Calvo E."/>
        </authorList>
    </citation>
    <scope>NUCLEOTIDE SEQUENCE</scope>
    <source>
        <strain evidence="5">Kern County</strain>
        <tissue evidence="5">Salivary glands</tissue>
    </source>
</reference>